<evidence type="ECO:0000256" key="2">
    <source>
        <dbReference type="ARBA" id="ARBA00022737"/>
    </source>
</evidence>
<dbReference type="SMART" id="SM01349">
    <property type="entry name" value="TOG"/>
    <property type="match status" value="2"/>
</dbReference>
<evidence type="ECO:0000256" key="1">
    <source>
        <dbReference type="ARBA" id="ARBA00022549"/>
    </source>
</evidence>
<dbReference type="InterPro" id="IPR016024">
    <property type="entry name" value="ARM-type_fold"/>
</dbReference>
<evidence type="ECO:0000259" key="5">
    <source>
        <dbReference type="SMART" id="SM01349"/>
    </source>
</evidence>
<dbReference type="InterPro" id="IPR021133">
    <property type="entry name" value="HEAT_type_2"/>
</dbReference>
<dbReference type="eggNOG" id="COG1413">
    <property type="taxonomic scope" value="Bacteria"/>
</dbReference>
<dbReference type="PANTHER" id="PTHR12697:SF5">
    <property type="entry name" value="DEOXYHYPUSINE HYDROXYLASE"/>
    <property type="match status" value="1"/>
</dbReference>
<dbReference type="InterPro" id="IPR004155">
    <property type="entry name" value="PBS_lyase_HEAT"/>
</dbReference>
<dbReference type="GO" id="GO:0030089">
    <property type="term" value="C:phycobilisome"/>
    <property type="evidence" value="ECO:0007669"/>
    <property type="project" value="UniProtKB-KW"/>
</dbReference>
<evidence type="ECO:0000313" key="6">
    <source>
        <dbReference type="EMBL" id="ABG50240.1"/>
    </source>
</evidence>
<dbReference type="InterPro" id="IPR034085">
    <property type="entry name" value="TOG"/>
</dbReference>
<dbReference type="PANTHER" id="PTHR12697">
    <property type="entry name" value="PBS LYASE HEAT-LIKE PROTEIN"/>
    <property type="match status" value="1"/>
</dbReference>
<feature type="domain" description="TOG" evidence="5">
    <location>
        <begin position="334"/>
        <end position="531"/>
    </location>
</feature>
<dbReference type="GO" id="GO:0016491">
    <property type="term" value="F:oxidoreductase activity"/>
    <property type="evidence" value="ECO:0007669"/>
    <property type="project" value="TreeGrafter"/>
</dbReference>
<feature type="domain" description="TOG" evidence="5">
    <location>
        <begin position="67"/>
        <end position="262"/>
    </location>
</feature>
<name>Q117T4_TRIEI</name>
<dbReference type="PROSITE" id="PS50077">
    <property type="entry name" value="HEAT_REPEAT"/>
    <property type="match status" value="13"/>
</dbReference>
<dbReference type="SMART" id="SM00567">
    <property type="entry name" value="EZ_HEAT"/>
    <property type="match status" value="14"/>
</dbReference>
<dbReference type="SUPFAM" id="SSF52540">
    <property type="entry name" value="P-loop containing nucleoside triphosphate hydrolases"/>
    <property type="match status" value="1"/>
</dbReference>
<dbReference type="Gene3D" id="1.25.10.10">
    <property type="entry name" value="Leucine-rich Repeat Variant"/>
    <property type="match status" value="4"/>
</dbReference>
<sequence>MLFNPFLRKLRFLLLLLLVLLVVNLGHVRASEESPPADWQLQGILAALDDPDPDVWVKALKKMSEYDLKPVEISSERVEQIGKLLSHENWHVRSAAARAVGEMGAEAKVLIPQLLQLFRDENSGVRSAAARAVGEMGAEAKVLIPQLLQLFRDENSYVREAAVRAVGEMGAEAKVLIPQLLQLFRDESSGVRSAAARAVGEMGAEAKVLIPQLLQLFRDEDSYVRSAAARAVGEMGAEAKVLIPQLLQLFRDESSGVRSAAARAVGEMGAEAKVLIPQLLQLFRDESSYVRSAAARAVGEMGAEAKVLIPQLLQLFRDENSYVREAAVRAVGEMGAEAKDLIPQLLQLFRDENWYVRSAAVRAVGEMGAEAKDLIPQLQQLFRDENPYVREAAARAVGEMGAEAKVLIPQLQQLFRDENSGVRSAAARAVGEMGAEAKVLIPQLQQLFRDENSGVRSAAARAVGEMGAEAKVLIPQLLQLFRDESSYVREAAATAVGEMGAEAKDLIPQLQQLLMDENSDVREKAARAVGKIGKLNTQQILPILNAAHRNRDKEATLRFLAYFVSGGEYDALTLTKWLGSPEQYPYQIDKFKNERPISHEEGKKVLELFAEIWKPSQSLEYLPFELERQINIVVEKVDWQPEDLPLLKKHYNNLKDEDINAKIVALQGIQWFSYLWKFLLLHALTWLILLCLYAKSPEIQTLFWHPQIRKIAGLGYIGLLLTWIPSLRRLLFSPFQPILIADADLDSFNPQDYFSDSNVCLQNTHNLQPIKTTIAKIQSPIVLQGESGLGKSMFLRHWAKTRKNLVVYLPASKCAQGAIAAIQSKIPISQTDPKFLKRLIYNNALEICIDGLNEVTPDTRTKISYFVESHFRGHILLATQPLYWIPPSTTKTYVLQPLKREQIRQFLQTRQFNPSAEPSISRSEYEEACEEYLGKTFNSQKQSEEEQKTVRRLLSNPMDLTIVAQILAQGKTPDLLNLQQQQYKVMAAEYKEVNFDSFPLTEFAETTYQMRLNDEINIPSEWKKELQTMEKYKMVLRRQKYVENDVGSQWYFRHDKIQEYFIVQTFIGEENQKLEEHIDDPRFRGVYLLLATLLPYLEAWSLREKLLQNAAETKDHVVSDQFIQRLNSRSELSKNGENVYLKELIEVMKLLIAEKNNNINKELTELTKLFITEKNNNINIEVNPNIEANPNTRNNSMTDNSESKYNFSQARVGNVVETNNGSMGNVVEKAESGSQVVGTQNNYGSQEKQTLAEAAAEIQKLLKQLELNNPAATDAEKEAFVTASIPPNNRQRFVGALQALGKEALKELLDNPYINVGVATVEGWQNPK</sequence>
<evidence type="ECO:0000256" key="3">
    <source>
        <dbReference type="ARBA" id="ARBA00022738"/>
    </source>
</evidence>
<dbReference type="eggNOG" id="COG5635">
    <property type="taxonomic scope" value="Bacteria"/>
</dbReference>
<dbReference type="InterPro" id="IPR027417">
    <property type="entry name" value="P-loop_NTPase"/>
</dbReference>
<dbReference type="InterPro" id="IPR011989">
    <property type="entry name" value="ARM-like"/>
</dbReference>
<accession>Q117T4</accession>
<dbReference type="Gene3D" id="3.40.50.300">
    <property type="entry name" value="P-loop containing nucleotide triphosphate hydrolases"/>
    <property type="match status" value="1"/>
</dbReference>
<evidence type="ECO:0000256" key="4">
    <source>
        <dbReference type="ARBA" id="ARBA00045876"/>
    </source>
</evidence>
<dbReference type="STRING" id="203124.Tery_0826"/>
<dbReference type="OrthoDB" id="448481at2"/>
<keyword evidence="3" id="KW-0605">Phycobilisome</keyword>
<dbReference type="EMBL" id="CP000393">
    <property type="protein sequence ID" value="ABG50240.1"/>
    <property type="molecule type" value="Genomic_DNA"/>
</dbReference>
<keyword evidence="2" id="KW-0677">Repeat</keyword>
<dbReference type="KEGG" id="ter:Tery_0826"/>
<keyword evidence="1" id="KW-0042">Antenna complex</keyword>
<dbReference type="Pfam" id="PF13646">
    <property type="entry name" value="HEAT_2"/>
    <property type="match status" value="7"/>
</dbReference>
<dbReference type="RefSeq" id="WP_011610632.1">
    <property type="nucleotide sequence ID" value="NC_008312.1"/>
</dbReference>
<comment type="function">
    <text evidence="4">Catalyzes the hydroxylation of the N(6)-(4-aminobutyl)-L-lysine intermediate produced by deoxyhypusine synthase/DHPS on a critical lysine of the eukaryotic translation initiation factor 5A/eIF-5A. This is the second step of the post-translational modification of that lysine into an unusual amino acid residue named hypusine. Hypusination is unique to mature eIF-5A factor and is essential for its function.</text>
</comment>
<gene>
    <name evidence="6" type="ordered locus">Tery_0826</name>
</gene>
<reference evidence="6" key="1">
    <citation type="submission" date="2006-06" db="EMBL/GenBank/DDBJ databases">
        <title>Complete sequence of Trichodesmium erythraeum IMS101.</title>
        <authorList>
            <consortium name="US DOE Joint Genome Institute"/>
            <person name="Copeland A."/>
            <person name="Lucas S."/>
            <person name="Lapidus A."/>
            <person name="Barry K."/>
            <person name="Detter J.C."/>
            <person name="Glavina del Rio T."/>
            <person name="Hammon N."/>
            <person name="Israni S."/>
            <person name="Dalin E."/>
            <person name="Tice H."/>
            <person name="Pitluck S."/>
            <person name="Kiss H."/>
            <person name="Munk A.C."/>
            <person name="Brettin T."/>
            <person name="Bruce D."/>
            <person name="Han C."/>
            <person name="Tapia R."/>
            <person name="Gilna P."/>
            <person name="Schmutz J."/>
            <person name="Larimer F."/>
            <person name="Land M."/>
            <person name="Hauser L."/>
            <person name="Kyrpides N."/>
            <person name="Kim E."/>
            <person name="Richardson P."/>
        </authorList>
    </citation>
    <scope>NUCLEOTIDE SEQUENCE [LARGE SCALE GENOMIC DNA]</scope>
    <source>
        <strain evidence="6">IMS101</strain>
    </source>
</reference>
<organism evidence="6">
    <name type="scientific">Trichodesmium erythraeum (strain IMS101)</name>
    <dbReference type="NCBI Taxonomy" id="203124"/>
    <lineage>
        <taxon>Bacteria</taxon>
        <taxon>Bacillati</taxon>
        <taxon>Cyanobacteriota</taxon>
        <taxon>Cyanophyceae</taxon>
        <taxon>Oscillatoriophycideae</taxon>
        <taxon>Oscillatoriales</taxon>
        <taxon>Microcoleaceae</taxon>
        <taxon>Trichodesmium</taxon>
    </lineage>
</organism>
<protein>
    <submittedName>
        <fullName evidence="6">HEAT domain containing protein</fullName>
    </submittedName>
</protein>
<proteinExistence type="predicted"/>
<dbReference type="SUPFAM" id="SSF48371">
    <property type="entry name" value="ARM repeat"/>
    <property type="match status" value="1"/>
</dbReference>
<dbReference type="HOGENOM" id="CLU_009660_0_0_3"/>